<feature type="domain" description="Acyl-CoA dehydrogenase/oxidase C-terminal" evidence="7">
    <location>
        <begin position="233"/>
        <end position="376"/>
    </location>
</feature>
<evidence type="ECO:0000256" key="2">
    <source>
        <dbReference type="ARBA" id="ARBA00009347"/>
    </source>
</evidence>
<dbReference type="SUPFAM" id="SSF56645">
    <property type="entry name" value="Acyl-CoA dehydrogenase NM domain-like"/>
    <property type="match status" value="1"/>
</dbReference>
<comment type="similarity">
    <text evidence="2 6">Belongs to the acyl-CoA dehydrogenase family.</text>
</comment>
<dbReference type="RefSeq" id="WP_345644761.1">
    <property type="nucleotide sequence ID" value="NZ_BAABEP010000011.1"/>
</dbReference>
<feature type="domain" description="Acyl-CoA dehydrogenase/oxidase N-terminal" evidence="9">
    <location>
        <begin position="20"/>
        <end position="122"/>
    </location>
</feature>
<organism evidence="10 11">
    <name type="scientific">Streptomyces tremellae</name>
    <dbReference type="NCBI Taxonomy" id="1124239"/>
    <lineage>
        <taxon>Bacteria</taxon>
        <taxon>Bacillati</taxon>
        <taxon>Actinomycetota</taxon>
        <taxon>Actinomycetes</taxon>
        <taxon>Kitasatosporales</taxon>
        <taxon>Streptomycetaceae</taxon>
        <taxon>Streptomyces</taxon>
    </lineage>
</organism>
<sequence length="388" mass="42312">MHFEVPESTAAFEQEVDALFADPETRRLRRTARSRADHMDGDVRDLYRHLGRAGVLAPSWPSRYGGRDADFTATVVLLERMVSHGIPQSLYYISVQIVGSLILQAGTEEQKRSLLPRLASGDLTACILFTEPEHGSDLASVTTRAIPASDGSGWVVEGRKTYNLKSAYADVALCAVRTDSGNSRYEGITLFLVPLDTPGVSVRPLPSLADEQFHDIRFSQVRVGKDAVFGAVGAGWSLITRMFAAERNGLDYYVRARYWLERAADRLVADGRRPTGSELAGLARHQARLDASRLLTCRALQSLHEGESDIAQASLAKWHCSETAQGIAWWAFETLGPELLEPEPGTDDPVLEAAYREAPGMTISGGASEVLLDIVAGARLLDDTRTGG</sequence>
<evidence type="ECO:0000256" key="3">
    <source>
        <dbReference type="ARBA" id="ARBA00022630"/>
    </source>
</evidence>
<evidence type="ECO:0000256" key="5">
    <source>
        <dbReference type="ARBA" id="ARBA00023002"/>
    </source>
</evidence>
<dbReference type="Proteomes" id="UP001499884">
    <property type="component" value="Unassembled WGS sequence"/>
</dbReference>
<keyword evidence="4 6" id="KW-0274">FAD</keyword>
<evidence type="ECO:0000256" key="4">
    <source>
        <dbReference type="ARBA" id="ARBA00022827"/>
    </source>
</evidence>
<dbReference type="InterPro" id="IPR009100">
    <property type="entry name" value="AcylCoA_DH/oxidase_NM_dom_sf"/>
</dbReference>
<comment type="caution">
    <text evidence="10">The sequence shown here is derived from an EMBL/GenBank/DDBJ whole genome shotgun (WGS) entry which is preliminary data.</text>
</comment>
<evidence type="ECO:0000259" key="8">
    <source>
        <dbReference type="Pfam" id="PF02770"/>
    </source>
</evidence>
<keyword evidence="3 6" id="KW-0285">Flavoprotein</keyword>
<dbReference type="InterPro" id="IPR009075">
    <property type="entry name" value="AcylCo_DH/oxidase_C"/>
</dbReference>
<comment type="cofactor">
    <cofactor evidence="1 6">
        <name>FAD</name>
        <dbReference type="ChEBI" id="CHEBI:57692"/>
    </cofactor>
</comment>
<dbReference type="InterPro" id="IPR036250">
    <property type="entry name" value="AcylCo_DH-like_C"/>
</dbReference>
<evidence type="ECO:0000256" key="6">
    <source>
        <dbReference type="RuleBase" id="RU362125"/>
    </source>
</evidence>
<dbReference type="PANTHER" id="PTHR43292">
    <property type="entry name" value="ACYL-COA DEHYDROGENASE"/>
    <property type="match status" value="1"/>
</dbReference>
<dbReference type="Pfam" id="PF00441">
    <property type="entry name" value="Acyl-CoA_dh_1"/>
    <property type="match status" value="1"/>
</dbReference>
<dbReference type="InterPro" id="IPR037069">
    <property type="entry name" value="AcylCoA_DH/ox_N_sf"/>
</dbReference>
<name>A0ABP7ESF0_9ACTN</name>
<dbReference type="InterPro" id="IPR052161">
    <property type="entry name" value="Mycobact_Acyl-CoA_DH"/>
</dbReference>
<dbReference type="Gene3D" id="1.10.540.10">
    <property type="entry name" value="Acyl-CoA dehydrogenase/oxidase, N-terminal domain"/>
    <property type="match status" value="1"/>
</dbReference>
<gene>
    <name evidence="10" type="ORF">GCM10023082_22500</name>
</gene>
<dbReference type="InterPro" id="IPR046373">
    <property type="entry name" value="Acyl-CoA_Oxase/DH_mid-dom_sf"/>
</dbReference>
<dbReference type="SUPFAM" id="SSF47203">
    <property type="entry name" value="Acyl-CoA dehydrogenase C-terminal domain-like"/>
    <property type="match status" value="1"/>
</dbReference>
<protein>
    <submittedName>
        <fullName evidence="10">Acyl-CoA dehydrogenase family protein</fullName>
    </submittedName>
</protein>
<accession>A0ABP7ESF0</accession>
<evidence type="ECO:0000313" key="11">
    <source>
        <dbReference type="Proteomes" id="UP001499884"/>
    </source>
</evidence>
<keyword evidence="11" id="KW-1185">Reference proteome</keyword>
<reference evidence="11" key="1">
    <citation type="journal article" date="2019" name="Int. J. Syst. Evol. Microbiol.">
        <title>The Global Catalogue of Microorganisms (GCM) 10K type strain sequencing project: providing services to taxonomists for standard genome sequencing and annotation.</title>
        <authorList>
            <consortium name="The Broad Institute Genomics Platform"/>
            <consortium name="The Broad Institute Genome Sequencing Center for Infectious Disease"/>
            <person name="Wu L."/>
            <person name="Ma J."/>
        </authorList>
    </citation>
    <scope>NUCLEOTIDE SEQUENCE [LARGE SCALE GENOMIC DNA]</scope>
    <source>
        <strain evidence="11">JCM 30846</strain>
    </source>
</reference>
<dbReference type="Gene3D" id="2.40.110.10">
    <property type="entry name" value="Butyryl-CoA Dehydrogenase, subunit A, domain 2"/>
    <property type="match status" value="1"/>
</dbReference>
<evidence type="ECO:0000259" key="9">
    <source>
        <dbReference type="Pfam" id="PF02771"/>
    </source>
</evidence>
<feature type="domain" description="Acyl-CoA oxidase/dehydrogenase middle" evidence="8">
    <location>
        <begin position="126"/>
        <end position="220"/>
    </location>
</feature>
<keyword evidence="5 6" id="KW-0560">Oxidoreductase</keyword>
<dbReference type="InterPro" id="IPR013786">
    <property type="entry name" value="AcylCoA_DH/ox_N"/>
</dbReference>
<evidence type="ECO:0000313" key="10">
    <source>
        <dbReference type="EMBL" id="GAA3723895.1"/>
    </source>
</evidence>
<dbReference type="PANTHER" id="PTHR43292:SF4">
    <property type="entry name" value="ACYL-COA DEHYDROGENASE FADE34"/>
    <property type="match status" value="1"/>
</dbReference>
<dbReference type="Pfam" id="PF02771">
    <property type="entry name" value="Acyl-CoA_dh_N"/>
    <property type="match status" value="1"/>
</dbReference>
<dbReference type="InterPro" id="IPR006091">
    <property type="entry name" value="Acyl-CoA_Oxase/DH_mid-dom"/>
</dbReference>
<evidence type="ECO:0000256" key="1">
    <source>
        <dbReference type="ARBA" id="ARBA00001974"/>
    </source>
</evidence>
<dbReference type="Gene3D" id="1.20.140.10">
    <property type="entry name" value="Butyryl-CoA Dehydrogenase, subunit A, domain 3"/>
    <property type="match status" value="1"/>
</dbReference>
<dbReference type="Pfam" id="PF02770">
    <property type="entry name" value="Acyl-CoA_dh_M"/>
    <property type="match status" value="1"/>
</dbReference>
<dbReference type="EMBL" id="BAABEP010000011">
    <property type="protein sequence ID" value="GAA3723895.1"/>
    <property type="molecule type" value="Genomic_DNA"/>
</dbReference>
<proteinExistence type="inferred from homology"/>
<evidence type="ECO:0000259" key="7">
    <source>
        <dbReference type="Pfam" id="PF00441"/>
    </source>
</evidence>